<dbReference type="EMBL" id="JBHRYN010000012">
    <property type="protein sequence ID" value="MFC3702371.1"/>
    <property type="molecule type" value="Genomic_DNA"/>
</dbReference>
<dbReference type="SMART" id="SM00028">
    <property type="entry name" value="TPR"/>
    <property type="match status" value="2"/>
</dbReference>
<gene>
    <name evidence="4" type="ORF">ACFOND_12030</name>
</gene>
<name>A0ABV7WSU2_9GAMM</name>
<feature type="transmembrane region" description="Helical" evidence="2">
    <location>
        <begin position="106"/>
        <end position="126"/>
    </location>
</feature>
<comment type="caution">
    <text evidence="4">The sequence shown here is derived from an EMBL/GenBank/DDBJ whole genome shotgun (WGS) entry which is preliminary data.</text>
</comment>
<keyword evidence="2" id="KW-0812">Transmembrane</keyword>
<dbReference type="Proteomes" id="UP001595710">
    <property type="component" value="Unassembled WGS sequence"/>
</dbReference>
<protein>
    <submittedName>
        <fullName evidence="4">Tetratricopeptide repeat protein</fullName>
    </submittedName>
</protein>
<dbReference type="InterPro" id="IPR011990">
    <property type="entry name" value="TPR-like_helical_dom_sf"/>
</dbReference>
<keyword evidence="1" id="KW-0175">Coiled coil</keyword>
<dbReference type="NCBIfam" id="NF047558">
    <property type="entry name" value="TPR_END_plus"/>
    <property type="match status" value="1"/>
</dbReference>
<reference evidence="5" key="1">
    <citation type="journal article" date="2019" name="Int. J. Syst. Evol. Microbiol.">
        <title>The Global Catalogue of Microorganisms (GCM) 10K type strain sequencing project: providing services to taxonomists for standard genome sequencing and annotation.</title>
        <authorList>
            <consortium name="The Broad Institute Genomics Platform"/>
            <consortium name="The Broad Institute Genome Sequencing Center for Infectious Disease"/>
            <person name="Wu L."/>
            <person name="Ma J."/>
        </authorList>
    </citation>
    <scope>NUCLEOTIDE SEQUENCE [LARGE SCALE GENOMIC DNA]</scope>
    <source>
        <strain evidence="5">CECT 8288</strain>
    </source>
</reference>
<keyword evidence="2" id="KW-0472">Membrane</keyword>
<keyword evidence="2" id="KW-1133">Transmembrane helix</keyword>
<sequence>MFSIMTRVGAVLLVILSVFANAETGVTESSEANAGNDKLPANTEQVINSLDEPLYTPFIERYILDELKQLRSEMAAQKHELMQQVIDREHRSVDRGVAYATDTITYFFYLIAAASSILVIVGWTSIREIKERVHSYANDEITKLVSEYESRLEKIERQILVKTQDIEENTKEIEVTREVQSLWMRSQQEFNASSKIRIYDQIIAINPEDVEAYTYKADAVLEMQEPQWAINLCQQALEKDPNNAHAFFQLACAHAALDNLEESLRYTCEAYNCDDNYREEILKEELLAPIRNMAEFKIKFSIEDDTAE</sequence>
<organism evidence="4 5">
    <name type="scientific">Reinekea marina</name>
    <dbReference type="NCBI Taxonomy" id="1310421"/>
    <lineage>
        <taxon>Bacteria</taxon>
        <taxon>Pseudomonadati</taxon>
        <taxon>Pseudomonadota</taxon>
        <taxon>Gammaproteobacteria</taxon>
        <taxon>Oceanospirillales</taxon>
        <taxon>Saccharospirillaceae</taxon>
        <taxon>Reinekea</taxon>
    </lineage>
</organism>
<feature type="chain" id="PRO_5047184941" evidence="3">
    <location>
        <begin position="23"/>
        <end position="308"/>
    </location>
</feature>
<dbReference type="RefSeq" id="WP_290281316.1">
    <property type="nucleotide sequence ID" value="NZ_JAUFQI010000001.1"/>
</dbReference>
<evidence type="ECO:0000313" key="4">
    <source>
        <dbReference type="EMBL" id="MFC3702371.1"/>
    </source>
</evidence>
<dbReference type="Gene3D" id="1.25.40.10">
    <property type="entry name" value="Tetratricopeptide repeat domain"/>
    <property type="match status" value="1"/>
</dbReference>
<evidence type="ECO:0000256" key="2">
    <source>
        <dbReference type="SAM" id="Phobius"/>
    </source>
</evidence>
<dbReference type="InterPro" id="IPR019734">
    <property type="entry name" value="TPR_rpt"/>
</dbReference>
<evidence type="ECO:0000313" key="5">
    <source>
        <dbReference type="Proteomes" id="UP001595710"/>
    </source>
</evidence>
<feature type="coiled-coil region" evidence="1">
    <location>
        <begin position="138"/>
        <end position="172"/>
    </location>
</feature>
<feature type="signal peptide" evidence="3">
    <location>
        <begin position="1"/>
        <end position="22"/>
    </location>
</feature>
<dbReference type="Pfam" id="PF13431">
    <property type="entry name" value="TPR_17"/>
    <property type="match status" value="1"/>
</dbReference>
<keyword evidence="3" id="KW-0732">Signal</keyword>
<evidence type="ECO:0000256" key="3">
    <source>
        <dbReference type="SAM" id="SignalP"/>
    </source>
</evidence>
<proteinExistence type="predicted"/>
<evidence type="ECO:0000256" key="1">
    <source>
        <dbReference type="SAM" id="Coils"/>
    </source>
</evidence>
<dbReference type="SUPFAM" id="SSF48452">
    <property type="entry name" value="TPR-like"/>
    <property type="match status" value="1"/>
</dbReference>
<accession>A0ABV7WSU2</accession>
<keyword evidence="5" id="KW-1185">Reference proteome</keyword>